<organism evidence="3 4">
    <name type="scientific">Papaver somniferum</name>
    <name type="common">Opium poppy</name>
    <dbReference type="NCBI Taxonomy" id="3469"/>
    <lineage>
        <taxon>Eukaryota</taxon>
        <taxon>Viridiplantae</taxon>
        <taxon>Streptophyta</taxon>
        <taxon>Embryophyta</taxon>
        <taxon>Tracheophyta</taxon>
        <taxon>Spermatophyta</taxon>
        <taxon>Magnoliopsida</taxon>
        <taxon>Ranunculales</taxon>
        <taxon>Papaveraceae</taxon>
        <taxon>Papaveroideae</taxon>
        <taxon>Papaver</taxon>
    </lineage>
</organism>
<evidence type="ECO:0000313" key="3">
    <source>
        <dbReference type="EMBL" id="RZC44893.1"/>
    </source>
</evidence>
<dbReference type="AlphaFoldDB" id="A0A4Y7I7I9"/>
<feature type="signal peptide" evidence="2">
    <location>
        <begin position="1"/>
        <end position="22"/>
    </location>
</feature>
<dbReference type="GO" id="GO:0004197">
    <property type="term" value="F:cysteine-type endopeptidase activity"/>
    <property type="evidence" value="ECO:0007669"/>
    <property type="project" value="TreeGrafter"/>
</dbReference>
<dbReference type="Gramene" id="RZC44893">
    <property type="protein sequence ID" value="RZC44893"/>
    <property type="gene ID" value="C5167_037843"/>
</dbReference>
<dbReference type="GO" id="GO:0006624">
    <property type="term" value="P:vacuolar protein processing"/>
    <property type="evidence" value="ECO:0007669"/>
    <property type="project" value="TreeGrafter"/>
</dbReference>
<dbReference type="GO" id="GO:0051603">
    <property type="term" value="P:proteolysis involved in protein catabolic process"/>
    <property type="evidence" value="ECO:0007669"/>
    <property type="project" value="TreeGrafter"/>
</dbReference>
<dbReference type="Proteomes" id="UP000316621">
    <property type="component" value="Chromosome 1"/>
</dbReference>
<evidence type="ECO:0000313" key="4">
    <source>
        <dbReference type="Proteomes" id="UP000316621"/>
    </source>
</evidence>
<accession>A0A4Y7I7I9</accession>
<evidence type="ECO:0000256" key="2">
    <source>
        <dbReference type="SAM" id="SignalP"/>
    </source>
</evidence>
<protein>
    <submittedName>
        <fullName evidence="3">Uncharacterized protein</fullName>
    </submittedName>
</protein>
<feature type="chain" id="PRO_5021230305" evidence="2">
    <location>
        <begin position="23"/>
        <end position="146"/>
    </location>
</feature>
<proteinExistence type="inferred from homology"/>
<dbReference type="PANTHER" id="PTHR12000">
    <property type="entry name" value="HEMOGLOBINASE FAMILY MEMBER"/>
    <property type="match status" value="1"/>
</dbReference>
<dbReference type="EMBL" id="CM010715">
    <property type="protein sequence ID" value="RZC44893.1"/>
    <property type="molecule type" value="Genomic_DNA"/>
</dbReference>
<dbReference type="Gene3D" id="3.40.50.1460">
    <property type="match status" value="1"/>
</dbReference>
<dbReference type="Pfam" id="PF01650">
    <property type="entry name" value="Peptidase_C13"/>
    <property type="match status" value="1"/>
</dbReference>
<dbReference type="GO" id="GO:0005773">
    <property type="term" value="C:vacuole"/>
    <property type="evidence" value="ECO:0007669"/>
    <property type="project" value="GOC"/>
</dbReference>
<dbReference type="InterPro" id="IPR001096">
    <property type="entry name" value="Peptidase_C13"/>
</dbReference>
<keyword evidence="4" id="KW-1185">Reference proteome</keyword>
<dbReference type="PRINTS" id="PR00776">
    <property type="entry name" value="HEMOGLOBNASE"/>
</dbReference>
<dbReference type="STRING" id="3469.A0A4Y7I7I9"/>
<sequence length="146" mass="16247">MIKQYLKVQDGLFFLLVQMVTTITDISEYNPRPGVVTTLAAKMFTMEFQREDVNVGNFLNVLLGNKSALTGNGSGKVVSSGPNDTIFIYYSDHGAAGLLGMPGMSKRLYANELHEELTKKHKAGTYKSMVIYVQKLVKQEVCLKVY</sequence>
<dbReference type="PANTHER" id="PTHR12000:SF29">
    <property type="entry name" value="VACUOLAR-PROCESSING ENZYME DELTA-ISOZYME"/>
    <property type="match status" value="1"/>
</dbReference>
<name>A0A4Y7I7I9_PAPSO</name>
<keyword evidence="2" id="KW-0732">Signal</keyword>
<evidence type="ECO:0000256" key="1">
    <source>
        <dbReference type="ARBA" id="ARBA00009941"/>
    </source>
</evidence>
<reference evidence="3 4" key="1">
    <citation type="journal article" date="2018" name="Science">
        <title>The opium poppy genome and morphinan production.</title>
        <authorList>
            <person name="Guo L."/>
            <person name="Winzer T."/>
            <person name="Yang X."/>
            <person name="Li Y."/>
            <person name="Ning Z."/>
            <person name="He Z."/>
            <person name="Teodor R."/>
            <person name="Lu Y."/>
            <person name="Bowser T.A."/>
            <person name="Graham I.A."/>
            <person name="Ye K."/>
        </authorList>
    </citation>
    <scope>NUCLEOTIDE SEQUENCE [LARGE SCALE GENOMIC DNA]</scope>
    <source>
        <strain evidence="4">cv. HN1</strain>
        <tissue evidence="3">Leaves</tissue>
    </source>
</reference>
<comment type="similarity">
    <text evidence="1">Belongs to the peptidase C13 family.</text>
</comment>
<gene>
    <name evidence="3" type="ORF">C5167_037843</name>
</gene>